<name>A0A1I3G1E8_9ACTN</name>
<feature type="active site" description="Acyl-thioester intermediate" evidence="2">
    <location>
        <position position="268"/>
    </location>
</feature>
<dbReference type="EMBL" id="FOQY01000001">
    <property type="protein sequence ID" value="SFI16981.1"/>
    <property type="molecule type" value="Genomic_DNA"/>
</dbReference>
<evidence type="ECO:0000313" key="5">
    <source>
        <dbReference type="EMBL" id="SFI16981.1"/>
    </source>
</evidence>
<proteinExistence type="predicted"/>
<organism evidence="5 6">
    <name type="scientific">Streptosporangium canum</name>
    <dbReference type="NCBI Taxonomy" id="324952"/>
    <lineage>
        <taxon>Bacteria</taxon>
        <taxon>Bacillati</taxon>
        <taxon>Actinomycetota</taxon>
        <taxon>Actinomycetes</taxon>
        <taxon>Streptosporangiales</taxon>
        <taxon>Streptosporangiaceae</taxon>
        <taxon>Streptosporangium</taxon>
    </lineage>
</organism>
<protein>
    <submittedName>
        <fullName evidence="5">LPXTG-site transpeptidase (Sortase) family protein</fullName>
    </submittedName>
</protein>
<dbReference type="SUPFAM" id="SSF63817">
    <property type="entry name" value="Sortase"/>
    <property type="match status" value="1"/>
</dbReference>
<evidence type="ECO:0000313" key="6">
    <source>
        <dbReference type="Proteomes" id="UP000199111"/>
    </source>
</evidence>
<reference evidence="6" key="1">
    <citation type="submission" date="2016-10" db="EMBL/GenBank/DDBJ databases">
        <authorList>
            <person name="Varghese N."/>
            <person name="Submissions S."/>
        </authorList>
    </citation>
    <scope>NUCLEOTIDE SEQUENCE [LARGE SCALE GENOMIC DNA]</scope>
    <source>
        <strain evidence="6">CGMCC 4.2126</strain>
    </source>
</reference>
<dbReference type="NCBIfam" id="NF033748">
    <property type="entry name" value="class_F_sortase"/>
    <property type="match status" value="1"/>
</dbReference>
<feature type="compositionally biased region" description="Pro residues" evidence="3">
    <location>
        <begin position="125"/>
        <end position="137"/>
    </location>
</feature>
<feature type="compositionally biased region" description="Low complexity" evidence="3">
    <location>
        <begin position="115"/>
        <end position="124"/>
    </location>
</feature>
<evidence type="ECO:0000256" key="4">
    <source>
        <dbReference type="SAM" id="Phobius"/>
    </source>
</evidence>
<evidence type="ECO:0000256" key="2">
    <source>
        <dbReference type="PIRSR" id="PIRSR605754-1"/>
    </source>
</evidence>
<keyword evidence="4" id="KW-1133">Transmembrane helix</keyword>
<feature type="active site" description="Proton donor/acceptor" evidence="2">
    <location>
        <position position="202"/>
    </location>
</feature>
<dbReference type="CDD" id="cd05829">
    <property type="entry name" value="Sortase_F"/>
    <property type="match status" value="1"/>
</dbReference>
<dbReference type="AlphaFoldDB" id="A0A1I3G1E8"/>
<evidence type="ECO:0000256" key="1">
    <source>
        <dbReference type="ARBA" id="ARBA00022801"/>
    </source>
</evidence>
<gene>
    <name evidence="5" type="ORF">SAMN05216275_101468</name>
</gene>
<keyword evidence="4" id="KW-0812">Transmembrane</keyword>
<accession>A0A1I3G1E8</accession>
<dbReference type="GO" id="GO:0016787">
    <property type="term" value="F:hydrolase activity"/>
    <property type="evidence" value="ECO:0007669"/>
    <property type="project" value="UniProtKB-KW"/>
</dbReference>
<keyword evidence="6" id="KW-1185">Reference proteome</keyword>
<dbReference type="Gene3D" id="2.40.260.10">
    <property type="entry name" value="Sortase"/>
    <property type="match status" value="1"/>
</dbReference>
<sequence>MYPGPSNGGPDPYYGVGRPPKPPRSPKSMLLPGLLVVGSLGGVVAIMAGLLTYLTPAADEEPYGPPVAQAADSSVVENVPAPGEQPVQPPQQEQQQQEQQNPAAALPPAVGPGGLDVPLTAAAPTAPPPLPVVQPPEPLKSAGVRPYRIAISKIGLLAPLMALGVDAKKEIQTPPLSKPNQAGWYKHGPIPGQQGPSVVLGHVNTKRGAAVFSRLKEIKRGDTIKVSRSDKTIAEFTVDGVEQVSKKAFPSKRVYGNTGEATLRLITCGGVYNRKTGHYTDNIIVYATLSKTRRV</sequence>
<dbReference type="Proteomes" id="UP000199111">
    <property type="component" value="Unassembled WGS sequence"/>
</dbReference>
<keyword evidence="1" id="KW-0378">Hydrolase</keyword>
<dbReference type="InterPro" id="IPR005754">
    <property type="entry name" value="Sortase"/>
</dbReference>
<feature type="region of interest" description="Disordered" evidence="3">
    <location>
        <begin position="1"/>
        <end position="28"/>
    </location>
</feature>
<evidence type="ECO:0000256" key="3">
    <source>
        <dbReference type="SAM" id="MobiDB-lite"/>
    </source>
</evidence>
<feature type="region of interest" description="Disordered" evidence="3">
    <location>
        <begin position="78"/>
        <end position="137"/>
    </location>
</feature>
<dbReference type="InterPro" id="IPR042001">
    <property type="entry name" value="Sortase_F"/>
</dbReference>
<feature type="transmembrane region" description="Helical" evidence="4">
    <location>
        <begin position="30"/>
        <end position="54"/>
    </location>
</feature>
<keyword evidence="4" id="KW-0472">Membrane</keyword>
<dbReference type="InterPro" id="IPR023365">
    <property type="entry name" value="Sortase_dom-sf"/>
</dbReference>
<feature type="compositionally biased region" description="Low complexity" evidence="3">
    <location>
        <begin position="79"/>
        <end position="108"/>
    </location>
</feature>
<dbReference type="Pfam" id="PF04203">
    <property type="entry name" value="Sortase"/>
    <property type="match status" value="1"/>
</dbReference>